<protein>
    <submittedName>
        <fullName evidence="2">Prepilin-type N-terminal cleavage/methylation domain-containing protein</fullName>
    </submittedName>
</protein>
<reference evidence="2" key="1">
    <citation type="submission" date="2021-05" db="EMBL/GenBank/DDBJ databases">
        <authorList>
            <person name="Pietrasiak N."/>
            <person name="Ward R."/>
            <person name="Stajich J.E."/>
            <person name="Kurbessoian T."/>
        </authorList>
    </citation>
    <scope>NUCLEOTIDE SEQUENCE</scope>
    <source>
        <strain evidence="2">CPER-KK1</strain>
    </source>
</reference>
<proteinExistence type="predicted"/>
<dbReference type="AlphaFoldDB" id="A0A951PHI2"/>
<feature type="transmembrane region" description="Helical" evidence="1">
    <location>
        <begin position="12"/>
        <end position="37"/>
    </location>
</feature>
<keyword evidence="1" id="KW-0812">Transmembrane</keyword>
<sequence length="183" mass="20861">MRLKAHYSNNAGFTLLEIIIAVTMIGILCAIASPTWIGFVNRQRLNTAQHQVYRGMQEAKSQAVLEKVTWQFSVREVTVDDKPVVQWAVHPKSVSPANAIWQNLDSHIRLYRPETTFHKDKRNGIQRVQFNYIGNTNGQLGQLTLVANNSDKVKRCVYVSTLIGTMRMGKEHPKANSNKKYCY</sequence>
<gene>
    <name evidence="2" type="ORF">KME25_01270</name>
</gene>
<reference evidence="2" key="2">
    <citation type="journal article" date="2022" name="Microbiol. Resour. Announc.">
        <title>Metagenome Sequencing to Explore Phylogenomics of Terrestrial Cyanobacteria.</title>
        <authorList>
            <person name="Ward R.D."/>
            <person name="Stajich J.E."/>
            <person name="Johansen J.R."/>
            <person name="Huntemann M."/>
            <person name="Clum A."/>
            <person name="Foster B."/>
            <person name="Foster B."/>
            <person name="Roux S."/>
            <person name="Palaniappan K."/>
            <person name="Varghese N."/>
            <person name="Mukherjee S."/>
            <person name="Reddy T.B.K."/>
            <person name="Daum C."/>
            <person name="Copeland A."/>
            <person name="Chen I.A."/>
            <person name="Ivanova N.N."/>
            <person name="Kyrpides N.C."/>
            <person name="Shapiro N."/>
            <person name="Eloe-Fadrosh E.A."/>
            <person name="Pietrasiak N."/>
        </authorList>
    </citation>
    <scope>NUCLEOTIDE SEQUENCE</scope>
    <source>
        <strain evidence="2">CPER-KK1</strain>
    </source>
</reference>
<organism evidence="2 3">
    <name type="scientific">Symplocastrum torsivum CPER-KK1</name>
    <dbReference type="NCBI Taxonomy" id="450513"/>
    <lineage>
        <taxon>Bacteria</taxon>
        <taxon>Bacillati</taxon>
        <taxon>Cyanobacteriota</taxon>
        <taxon>Cyanophyceae</taxon>
        <taxon>Oscillatoriophycideae</taxon>
        <taxon>Oscillatoriales</taxon>
        <taxon>Microcoleaceae</taxon>
        <taxon>Symplocastrum</taxon>
    </lineage>
</organism>
<keyword evidence="1" id="KW-1133">Transmembrane helix</keyword>
<dbReference type="SUPFAM" id="SSF54523">
    <property type="entry name" value="Pili subunits"/>
    <property type="match status" value="1"/>
</dbReference>
<keyword evidence="1" id="KW-0472">Membrane</keyword>
<evidence type="ECO:0000256" key="1">
    <source>
        <dbReference type="SAM" id="Phobius"/>
    </source>
</evidence>
<comment type="caution">
    <text evidence="2">The sequence shown here is derived from an EMBL/GenBank/DDBJ whole genome shotgun (WGS) entry which is preliminary data.</text>
</comment>
<evidence type="ECO:0000313" key="2">
    <source>
        <dbReference type="EMBL" id="MBW4543069.1"/>
    </source>
</evidence>
<dbReference type="Proteomes" id="UP000753908">
    <property type="component" value="Unassembled WGS sequence"/>
</dbReference>
<dbReference type="Pfam" id="PF07963">
    <property type="entry name" value="N_methyl"/>
    <property type="match status" value="1"/>
</dbReference>
<dbReference type="EMBL" id="JAHHIF010000002">
    <property type="protein sequence ID" value="MBW4543069.1"/>
    <property type="molecule type" value="Genomic_DNA"/>
</dbReference>
<dbReference type="InterPro" id="IPR012902">
    <property type="entry name" value="N_methyl_site"/>
</dbReference>
<evidence type="ECO:0000313" key="3">
    <source>
        <dbReference type="Proteomes" id="UP000753908"/>
    </source>
</evidence>
<accession>A0A951PHI2</accession>
<name>A0A951PHI2_9CYAN</name>
<dbReference type="Gene3D" id="3.30.700.10">
    <property type="entry name" value="Glycoprotein, Type 4 Pilin"/>
    <property type="match status" value="1"/>
</dbReference>
<dbReference type="InterPro" id="IPR045584">
    <property type="entry name" value="Pilin-like"/>
</dbReference>
<dbReference type="NCBIfam" id="TIGR02532">
    <property type="entry name" value="IV_pilin_GFxxxE"/>
    <property type="match status" value="1"/>
</dbReference>